<accession>A0AAW0P251</accession>
<proteinExistence type="predicted"/>
<dbReference type="EMBL" id="JBBPFD010000009">
    <property type="protein sequence ID" value="KAK7912552.1"/>
    <property type="molecule type" value="Genomic_DNA"/>
</dbReference>
<keyword evidence="2" id="KW-1185">Reference proteome</keyword>
<evidence type="ECO:0000313" key="2">
    <source>
        <dbReference type="Proteomes" id="UP001460270"/>
    </source>
</evidence>
<dbReference type="AlphaFoldDB" id="A0AAW0P251"/>
<comment type="caution">
    <text evidence="1">The sequence shown here is derived from an EMBL/GenBank/DDBJ whole genome shotgun (WGS) entry which is preliminary data.</text>
</comment>
<reference evidence="2" key="1">
    <citation type="submission" date="2024-04" db="EMBL/GenBank/DDBJ databases">
        <title>Salinicola lusitanus LLJ914,a marine bacterium isolated from the Okinawa Trough.</title>
        <authorList>
            <person name="Li J."/>
        </authorList>
    </citation>
    <scope>NUCLEOTIDE SEQUENCE [LARGE SCALE GENOMIC DNA]</scope>
</reference>
<gene>
    <name evidence="1" type="ORF">WMY93_012763</name>
</gene>
<organism evidence="1 2">
    <name type="scientific">Mugilogobius chulae</name>
    <name type="common">yellowstripe goby</name>
    <dbReference type="NCBI Taxonomy" id="88201"/>
    <lineage>
        <taxon>Eukaryota</taxon>
        <taxon>Metazoa</taxon>
        <taxon>Chordata</taxon>
        <taxon>Craniata</taxon>
        <taxon>Vertebrata</taxon>
        <taxon>Euteleostomi</taxon>
        <taxon>Actinopterygii</taxon>
        <taxon>Neopterygii</taxon>
        <taxon>Teleostei</taxon>
        <taxon>Neoteleostei</taxon>
        <taxon>Acanthomorphata</taxon>
        <taxon>Gobiaria</taxon>
        <taxon>Gobiiformes</taxon>
        <taxon>Gobioidei</taxon>
        <taxon>Gobiidae</taxon>
        <taxon>Gobionellinae</taxon>
        <taxon>Mugilogobius</taxon>
    </lineage>
</organism>
<protein>
    <submittedName>
        <fullName evidence="1">Uncharacterized protein</fullName>
    </submittedName>
</protein>
<dbReference type="Proteomes" id="UP001460270">
    <property type="component" value="Unassembled WGS sequence"/>
</dbReference>
<name>A0AAW0P251_9GOBI</name>
<sequence length="136" mass="15046">MFAFGEQSARGFKLKGGTYASHTGDEGCFLDLSSSSLVTDLCVGPRLLSFVNGDGNAFIIRLNPARTERGSEGDKVEHVESKKKFRAVSCTNDTLYLLSDQDQLFCVQPRVPLRPFEALVACQFLRSHVEVTTPWL</sequence>
<evidence type="ECO:0000313" key="1">
    <source>
        <dbReference type="EMBL" id="KAK7912552.1"/>
    </source>
</evidence>